<dbReference type="Proteomes" id="UP000260025">
    <property type="component" value="Unassembled WGS sequence"/>
</dbReference>
<comment type="caution">
    <text evidence="2">The sequence shown here is derived from an EMBL/GenBank/DDBJ whole genome shotgun (WGS) entry which is preliminary data.</text>
</comment>
<dbReference type="AlphaFoldDB" id="A0A3E2VY92"/>
<accession>A0A3E2VY92</accession>
<reference evidence="2 3" key="1">
    <citation type="submission" date="2018-08" db="EMBL/GenBank/DDBJ databases">
        <title>A genome reference for cultivated species of the human gut microbiota.</title>
        <authorList>
            <person name="Zou Y."/>
            <person name="Xue W."/>
            <person name="Luo G."/>
        </authorList>
    </citation>
    <scope>NUCLEOTIDE SEQUENCE [LARGE SCALE GENOMIC DNA]</scope>
    <source>
        <strain evidence="2 3">OF01-2LB</strain>
    </source>
</reference>
<name>A0A3E2VY92_CLOIN</name>
<feature type="domain" description="SKI/SNO/DAC" evidence="1">
    <location>
        <begin position="3"/>
        <end position="61"/>
    </location>
</feature>
<evidence type="ECO:0000313" key="3">
    <source>
        <dbReference type="Proteomes" id="UP000260025"/>
    </source>
</evidence>
<evidence type="ECO:0000313" key="2">
    <source>
        <dbReference type="EMBL" id="RGC16007.1"/>
    </source>
</evidence>
<evidence type="ECO:0000259" key="1">
    <source>
        <dbReference type="Pfam" id="PF02437"/>
    </source>
</evidence>
<dbReference type="Pfam" id="PF02437">
    <property type="entry name" value="Ski_Sno_DHD"/>
    <property type="match status" value="1"/>
</dbReference>
<organism evidence="2 3">
    <name type="scientific">Clostridium innocuum</name>
    <dbReference type="NCBI Taxonomy" id="1522"/>
    <lineage>
        <taxon>Bacteria</taxon>
        <taxon>Bacillati</taxon>
        <taxon>Bacillota</taxon>
        <taxon>Clostridia</taxon>
        <taxon>Eubacteriales</taxon>
        <taxon>Clostridiaceae</taxon>
        <taxon>Clostridium</taxon>
    </lineage>
</organism>
<dbReference type="EMBL" id="QVEV01000010">
    <property type="protein sequence ID" value="RGC16007.1"/>
    <property type="molecule type" value="Genomic_DNA"/>
</dbReference>
<proteinExistence type="predicted"/>
<dbReference type="InterPro" id="IPR003380">
    <property type="entry name" value="SKI/SNO/DAC"/>
</dbReference>
<gene>
    <name evidence="2" type="ORF">DXA38_08465</name>
</gene>
<sequence length="64" mass="7686">MEEERICMPPICHTLYRYIASIHGIRTDCDRFYWKCLHCTRRIYVSSRKIHGISHSESKRCIGK</sequence>
<protein>
    <recommendedName>
        <fullName evidence="1">SKI/SNO/DAC domain-containing protein</fullName>
    </recommendedName>
</protein>